<accession>F0X5P6</accession>
<evidence type="ECO:0000313" key="1">
    <source>
        <dbReference type="EMBL" id="BAJ77917.1"/>
    </source>
</evidence>
<dbReference type="EMBL" id="FX115814">
    <property type="protein sequence ID" value="BAJ77917.1"/>
    <property type="molecule type" value="mRNA"/>
</dbReference>
<name>F0X5P6_CRYPV</name>
<proteinExistence type="evidence at transcript level"/>
<protein>
    <submittedName>
        <fullName evidence="1">Uncharacterized protein</fullName>
    </submittedName>
</protein>
<dbReference type="AlphaFoldDB" id="F0X5P6"/>
<reference evidence="1" key="1">
    <citation type="submission" date="2011-02" db="EMBL/GenBank/DDBJ databases">
        <title>Construction and analysis of full-length cDNA library of Cryptosporidium parvum.</title>
        <authorList>
            <person name="Yamagishi J."/>
            <person name="Wakaguri H."/>
            <person name="Sugano S."/>
            <person name="Kawano S."/>
            <person name="Fujisaki K."/>
            <person name="Sugimoto C."/>
            <person name="Watanabe J."/>
            <person name="Suzuki Y."/>
            <person name="Kimata I."/>
            <person name="Xuan X."/>
        </authorList>
    </citation>
    <scope>NUCLEOTIDE SEQUENCE</scope>
    <source>
        <strain evidence="1">HNJ-1</strain>
    </source>
</reference>
<sequence>MLYISNIQLHFYSISNLNHNYFITQFSNYLFYYSNHITFKNAIN</sequence>
<organism evidence="1">
    <name type="scientific">Cryptosporidium parvum</name>
    <dbReference type="NCBI Taxonomy" id="5807"/>
    <lineage>
        <taxon>Eukaryota</taxon>
        <taxon>Sar</taxon>
        <taxon>Alveolata</taxon>
        <taxon>Apicomplexa</taxon>
        <taxon>Conoidasida</taxon>
        <taxon>Coccidia</taxon>
        <taxon>Eucoccidiorida</taxon>
        <taxon>Eimeriorina</taxon>
        <taxon>Cryptosporidiidae</taxon>
        <taxon>Cryptosporidium</taxon>
    </lineage>
</organism>